<dbReference type="InterPro" id="IPR012337">
    <property type="entry name" value="RNaseH-like_sf"/>
</dbReference>
<accession>A0A4Y2JAZ0</accession>
<evidence type="ECO:0000313" key="2">
    <source>
        <dbReference type="Proteomes" id="UP000499080"/>
    </source>
</evidence>
<dbReference type="GO" id="GO:0003676">
    <property type="term" value="F:nucleic acid binding"/>
    <property type="evidence" value="ECO:0007669"/>
    <property type="project" value="InterPro"/>
</dbReference>
<organism evidence="1 2">
    <name type="scientific">Araneus ventricosus</name>
    <name type="common">Orbweaver spider</name>
    <name type="synonym">Epeira ventricosa</name>
    <dbReference type="NCBI Taxonomy" id="182803"/>
    <lineage>
        <taxon>Eukaryota</taxon>
        <taxon>Metazoa</taxon>
        <taxon>Ecdysozoa</taxon>
        <taxon>Arthropoda</taxon>
        <taxon>Chelicerata</taxon>
        <taxon>Arachnida</taxon>
        <taxon>Araneae</taxon>
        <taxon>Araneomorphae</taxon>
        <taxon>Entelegynae</taxon>
        <taxon>Araneoidea</taxon>
        <taxon>Araneidae</taxon>
        <taxon>Araneus</taxon>
    </lineage>
</organism>
<dbReference type="AlphaFoldDB" id="A0A4Y2JAZ0"/>
<dbReference type="Proteomes" id="UP000499080">
    <property type="component" value="Unassembled WGS sequence"/>
</dbReference>
<dbReference type="EMBL" id="BGPR01003357">
    <property type="protein sequence ID" value="GBM87095.1"/>
    <property type="molecule type" value="Genomic_DNA"/>
</dbReference>
<reference evidence="1 2" key="1">
    <citation type="journal article" date="2019" name="Sci. Rep.">
        <title>Orb-weaving spider Araneus ventricosus genome elucidates the spidroin gene catalogue.</title>
        <authorList>
            <person name="Kono N."/>
            <person name="Nakamura H."/>
            <person name="Ohtoshi R."/>
            <person name="Moran D.A.P."/>
            <person name="Shinohara A."/>
            <person name="Yoshida Y."/>
            <person name="Fujiwara M."/>
            <person name="Mori M."/>
            <person name="Tomita M."/>
            <person name="Arakawa K."/>
        </authorList>
    </citation>
    <scope>NUCLEOTIDE SEQUENCE [LARGE SCALE GENOMIC DNA]</scope>
</reference>
<keyword evidence="2" id="KW-1185">Reference proteome</keyword>
<gene>
    <name evidence="1" type="ORF">AVEN_194090_1</name>
</gene>
<dbReference type="SUPFAM" id="SSF53098">
    <property type="entry name" value="Ribonuclease H-like"/>
    <property type="match status" value="1"/>
</dbReference>
<dbReference type="Gene3D" id="3.30.420.10">
    <property type="entry name" value="Ribonuclease H-like superfamily/Ribonuclease H"/>
    <property type="match status" value="1"/>
</dbReference>
<dbReference type="InterPro" id="IPR036397">
    <property type="entry name" value="RNaseH_sf"/>
</dbReference>
<dbReference type="OrthoDB" id="6434564at2759"/>
<proteinExistence type="predicted"/>
<protein>
    <submittedName>
        <fullName evidence="1">Uncharacterized protein</fullName>
    </submittedName>
</protein>
<name>A0A4Y2JAZ0_ARAVE</name>
<comment type="caution">
    <text evidence="1">The sequence shown here is derived from an EMBL/GenBank/DDBJ whole genome shotgun (WGS) entry which is preliminary data.</text>
</comment>
<sequence>MVSRWPSDYFHFPKLEDHLYATRFSSGSDVKTAAENWLNRQGRDFCQAGLNSELLAIDVVLETIMSEGNFGDLWILTDSRSSIQHLKNRTFIGDKTSSSILQKLKLIYLQHDVHFQCIPSHVDIHGNELSNNLAKEGSSHPIPSSSEITFLELFSRKKAQNKAEWLVPPSHHWYKVIKPRLSLSQVSTGTVGL</sequence>
<evidence type="ECO:0000313" key="1">
    <source>
        <dbReference type="EMBL" id="GBM87095.1"/>
    </source>
</evidence>